<dbReference type="InterPro" id="IPR003593">
    <property type="entry name" value="AAA+_ATPase"/>
</dbReference>
<keyword evidence="3" id="KW-1003">Cell membrane</keyword>
<evidence type="ECO:0000256" key="1">
    <source>
        <dbReference type="ARBA" id="ARBA00004202"/>
    </source>
</evidence>
<dbReference type="Proteomes" id="UP000192790">
    <property type="component" value="Unassembled WGS sequence"/>
</dbReference>
<dbReference type="InterPro" id="IPR050166">
    <property type="entry name" value="ABC_transporter_ATP-bind"/>
</dbReference>
<feature type="domain" description="ABC transporter" evidence="7">
    <location>
        <begin position="2"/>
        <end position="196"/>
    </location>
</feature>
<dbReference type="GO" id="GO:0005886">
    <property type="term" value="C:plasma membrane"/>
    <property type="evidence" value="ECO:0007669"/>
    <property type="project" value="UniProtKB-SubCell"/>
</dbReference>
<dbReference type="Pfam" id="PF00005">
    <property type="entry name" value="ABC_tran"/>
    <property type="match status" value="1"/>
</dbReference>
<name>A0A1W2A3G5_9FIRM</name>
<dbReference type="PANTHER" id="PTHR42788:SF7">
    <property type="entry name" value="NITRATE ABC TRANSPORTER ATP-BINDING PROTEIN"/>
    <property type="match status" value="1"/>
</dbReference>
<evidence type="ECO:0000259" key="7">
    <source>
        <dbReference type="PROSITE" id="PS50893"/>
    </source>
</evidence>
<evidence type="ECO:0000313" key="8">
    <source>
        <dbReference type="EMBL" id="SMC55289.1"/>
    </source>
</evidence>
<dbReference type="InterPro" id="IPR027417">
    <property type="entry name" value="P-loop_NTPase"/>
</dbReference>
<dbReference type="SMART" id="SM00382">
    <property type="entry name" value="AAA"/>
    <property type="match status" value="1"/>
</dbReference>
<dbReference type="PANTHER" id="PTHR42788">
    <property type="entry name" value="TAURINE IMPORT ATP-BINDING PROTEIN-RELATED"/>
    <property type="match status" value="1"/>
</dbReference>
<keyword evidence="4" id="KW-0547">Nucleotide-binding</keyword>
<gene>
    <name evidence="8" type="ORF">SAMN02745168_1445</name>
</gene>
<comment type="subcellular location">
    <subcellularLocation>
        <location evidence="1">Cell membrane</location>
        <topology evidence="1">Peripheral membrane protein</topology>
    </subcellularLocation>
</comment>
<dbReference type="InterPro" id="IPR003439">
    <property type="entry name" value="ABC_transporter-like_ATP-bd"/>
</dbReference>
<dbReference type="EMBL" id="FWXW01000003">
    <property type="protein sequence ID" value="SMC55289.1"/>
    <property type="molecule type" value="Genomic_DNA"/>
</dbReference>
<accession>A0A1W2A3G5</accession>
<dbReference type="AlphaFoldDB" id="A0A1W2A3G5"/>
<evidence type="ECO:0000256" key="4">
    <source>
        <dbReference type="ARBA" id="ARBA00022741"/>
    </source>
</evidence>
<proteinExistence type="predicted"/>
<dbReference type="PROSITE" id="PS00211">
    <property type="entry name" value="ABC_TRANSPORTER_1"/>
    <property type="match status" value="1"/>
</dbReference>
<evidence type="ECO:0000256" key="3">
    <source>
        <dbReference type="ARBA" id="ARBA00022475"/>
    </source>
</evidence>
<evidence type="ECO:0000313" key="9">
    <source>
        <dbReference type="Proteomes" id="UP000192790"/>
    </source>
</evidence>
<protein>
    <submittedName>
        <fullName evidence="8">NitT/TauT family transport system ATP-binding protein</fullName>
    </submittedName>
</protein>
<dbReference type="RefSeq" id="WP_084234055.1">
    <property type="nucleotide sequence ID" value="NZ_FWXW01000003.1"/>
</dbReference>
<keyword evidence="6" id="KW-0472">Membrane</keyword>
<reference evidence="8 9" key="1">
    <citation type="submission" date="2017-04" db="EMBL/GenBank/DDBJ databases">
        <authorList>
            <person name="Afonso C.L."/>
            <person name="Miller P.J."/>
            <person name="Scott M.A."/>
            <person name="Spackman E."/>
            <person name="Goraichik I."/>
            <person name="Dimitrov K.M."/>
            <person name="Suarez D.L."/>
            <person name="Swayne D.E."/>
        </authorList>
    </citation>
    <scope>NUCLEOTIDE SEQUENCE [LARGE SCALE GENOMIC DNA]</scope>
    <source>
        <strain evidence="8 9">DSM 12816</strain>
    </source>
</reference>
<dbReference type="STRING" id="1122930.SAMN02745168_1445"/>
<evidence type="ECO:0000256" key="6">
    <source>
        <dbReference type="ARBA" id="ARBA00023136"/>
    </source>
</evidence>
<dbReference type="SUPFAM" id="SSF52540">
    <property type="entry name" value="P-loop containing nucleoside triphosphate hydrolases"/>
    <property type="match status" value="1"/>
</dbReference>
<dbReference type="PROSITE" id="PS50893">
    <property type="entry name" value="ABC_TRANSPORTER_2"/>
    <property type="match status" value="1"/>
</dbReference>
<dbReference type="Gene3D" id="3.40.50.300">
    <property type="entry name" value="P-loop containing nucleotide triphosphate hydrolases"/>
    <property type="match status" value="1"/>
</dbReference>
<keyword evidence="9" id="KW-1185">Reference proteome</keyword>
<keyword evidence="5 8" id="KW-0067">ATP-binding</keyword>
<dbReference type="GO" id="GO:0016887">
    <property type="term" value="F:ATP hydrolysis activity"/>
    <property type="evidence" value="ECO:0007669"/>
    <property type="project" value="InterPro"/>
</dbReference>
<organism evidence="8 9">
    <name type="scientific">Papillibacter cinnamivorans DSM 12816</name>
    <dbReference type="NCBI Taxonomy" id="1122930"/>
    <lineage>
        <taxon>Bacteria</taxon>
        <taxon>Bacillati</taxon>
        <taxon>Bacillota</taxon>
        <taxon>Clostridia</taxon>
        <taxon>Eubacteriales</taxon>
        <taxon>Oscillospiraceae</taxon>
        <taxon>Papillibacter</taxon>
    </lineage>
</organism>
<dbReference type="InterPro" id="IPR017871">
    <property type="entry name" value="ABC_transporter-like_CS"/>
</dbReference>
<dbReference type="OrthoDB" id="9801958at2"/>
<dbReference type="GO" id="GO:0005524">
    <property type="term" value="F:ATP binding"/>
    <property type="evidence" value="ECO:0007669"/>
    <property type="project" value="UniProtKB-KW"/>
</dbReference>
<evidence type="ECO:0000256" key="5">
    <source>
        <dbReference type="ARBA" id="ARBA00022840"/>
    </source>
</evidence>
<sequence>MIEFRNVSVSFGDKPVLSDFTLRLPEEGITCLKGPSGCGKTTLLRVLVGLQEPDAGKVEGVAPGDCAVVFQEDRLLPWKTALQNLTILPGLEEKEALEWLRRVELGNEAGRYPAELSGGMRRRVALVRALAYGGRLLVLDEPFLGMDEELKKRLYPLIRNAGVPVILVTHEEEDIRLLADRVYHFSGPPLKQIGED</sequence>
<evidence type="ECO:0000256" key="2">
    <source>
        <dbReference type="ARBA" id="ARBA00022448"/>
    </source>
</evidence>
<keyword evidence="2" id="KW-0813">Transport</keyword>